<name>A0ABS7EGB0_9GAMM</name>
<comment type="caution">
    <text evidence="1">The sequence shown here is derived from an EMBL/GenBank/DDBJ whole genome shotgun (WGS) entry which is preliminary data.</text>
</comment>
<gene>
    <name evidence="1" type="ORF">K0504_10045</name>
</gene>
<sequence>MQETKYMAVLCPSKLLNTSEWERLQLAYGQFSAIERVTNSLIAYVGVALPSKTTEQLLVTQIVMAALECFEGTEGTLQKRYTAFVDAIIVQLPDVMRYQVASKKDRGIIRGQRPRFAVYWDCVKTGFALWAKEQRVRAPIIQELTVDESWFEQNRPRFGMMLANHVFERSDLSFVGVPHAGMSQPYSKEQHRAAILEGDT</sequence>
<keyword evidence="2" id="KW-1185">Reference proteome</keyword>
<reference evidence="1" key="1">
    <citation type="submission" date="2021-07" db="EMBL/GenBank/DDBJ databases">
        <title>Neiella marina sp. nov., isolated from the intestinal content of sea cucumber Apostichopus japonicus.</title>
        <authorList>
            <person name="Bai X."/>
        </authorList>
    </citation>
    <scope>NUCLEOTIDE SEQUENCE</scope>
    <source>
        <strain evidence="1">126</strain>
    </source>
</reference>
<organism evidence="1 2">
    <name type="scientific">Neiella holothuriorum</name>
    <dbReference type="NCBI Taxonomy" id="2870530"/>
    <lineage>
        <taxon>Bacteria</taxon>
        <taxon>Pseudomonadati</taxon>
        <taxon>Pseudomonadota</taxon>
        <taxon>Gammaproteobacteria</taxon>
        <taxon>Alteromonadales</taxon>
        <taxon>Echinimonadaceae</taxon>
        <taxon>Neiella</taxon>
    </lineage>
</organism>
<evidence type="ECO:0000313" key="2">
    <source>
        <dbReference type="Proteomes" id="UP001166251"/>
    </source>
</evidence>
<dbReference type="EMBL" id="JAHZSS010000010">
    <property type="protein sequence ID" value="MBW8191379.1"/>
    <property type="molecule type" value="Genomic_DNA"/>
</dbReference>
<dbReference type="RefSeq" id="WP_220104062.1">
    <property type="nucleotide sequence ID" value="NZ_JAHZSS010000010.1"/>
</dbReference>
<proteinExistence type="predicted"/>
<evidence type="ECO:0000313" key="1">
    <source>
        <dbReference type="EMBL" id="MBW8191379.1"/>
    </source>
</evidence>
<dbReference type="Proteomes" id="UP001166251">
    <property type="component" value="Unassembled WGS sequence"/>
</dbReference>
<accession>A0ABS7EGB0</accession>
<protein>
    <submittedName>
        <fullName evidence="1">Uncharacterized protein</fullName>
    </submittedName>
</protein>